<evidence type="ECO:0000256" key="8">
    <source>
        <dbReference type="ARBA" id="ARBA00022692"/>
    </source>
</evidence>
<keyword evidence="8 12" id="KW-0812">Transmembrane</keyword>
<evidence type="ECO:0000256" key="5">
    <source>
        <dbReference type="ARBA" id="ARBA00022448"/>
    </source>
</evidence>
<dbReference type="PANTHER" id="PTHR33529">
    <property type="entry name" value="SLR0882 PROTEIN-RELATED"/>
    <property type="match status" value="1"/>
</dbReference>
<feature type="transmembrane region" description="Helical" evidence="12">
    <location>
        <begin position="324"/>
        <end position="343"/>
    </location>
</feature>
<gene>
    <name evidence="13" type="primary">lptF</name>
    <name evidence="13" type="ORF">ACFODZ_02530</name>
</gene>
<evidence type="ECO:0000313" key="14">
    <source>
        <dbReference type="Proteomes" id="UP001595533"/>
    </source>
</evidence>
<keyword evidence="6" id="KW-1003">Cell membrane</keyword>
<name>A0ABV7J845_9GAMM</name>
<accession>A0ABV7J845</accession>
<keyword evidence="14" id="KW-1185">Reference proteome</keyword>
<evidence type="ECO:0000256" key="9">
    <source>
        <dbReference type="ARBA" id="ARBA00022989"/>
    </source>
</evidence>
<evidence type="ECO:0000256" key="4">
    <source>
        <dbReference type="ARBA" id="ARBA00014213"/>
    </source>
</evidence>
<feature type="transmembrane region" description="Helical" evidence="12">
    <location>
        <begin position="12"/>
        <end position="40"/>
    </location>
</feature>
<keyword evidence="7" id="KW-0997">Cell inner membrane</keyword>
<feature type="transmembrane region" description="Helical" evidence="12">
    <location>
        <begin position="298"/>
        <end position="318"/>
    </location>
</feature>
<reference evidence="14" key="1">
    <citation type="journal article" date="2019" name="Int. J. Syst. Evol. Microbiol.">
        <title>The Global Catalogue of Microorganisms (GCM) 10K type strain sequencing project: providing services to taxonomists for standard genome sequencing and annotation.</title>
        <authorList>
            <consortium name="The Broad Institute Genomics Platform"/>
            <consortium name="The Broad Institute Genome Sequencing Center for Infectious Disease"/>
            <person name="Wu L."/>
            <person name="Ma J."/>
        </authorList>
    </citation>
    <scope>NUCLEOTIDE SEQUENCE [LARGE SCALE GENOMIC DNA]</scope>
    <source>
        <strain evidence="14">KCTC 42953</strain>
    </source>
</reference>
<dbReference type="NCBIfam" id="TIGR04407">
    <property type="entry name" value="LptF_YjgP"/>
    <property type="match status" value="1"/>
</dbReference>
<feature type="transmembrane region" description="Helical" evidence="12">
    <location>
        <begin position="102"/>
        <end position="122"/>
    </location>
</feature>
<sequence>MQILARYLRKQAIKTTGVVLMLLFLLMIGTLFTSTLRAIARGVLPPELLFIELSLRSVEVLSILIPLSFYLGVLASLSQLYRNQEAVMLHAFGWSTQKIAKALLPLVAVVFLLMLVISLVVAPNAARISKELTTQANEQISLMGLTEGKFQKFFSDEGVIFVEKIEPETQRVENVFANIYHPDRIDTVTAEYGYQFEEDGHKYIALFNGYRNEGIPGTNEYQMMQFERNDIKLPDLDEQIARLDEQSKPTLDLLSSDDVIEQAQLHWRLTPACSVLVLFMVAMALSKTSHREAKFINLVIGILAYAFMVNLLTIGHSLLEQGEIMMPVGLWWVYLLFIVYAVWRIRALDGPRLPATASELL</sequence>
<dbReference type="Pfam" id="PF03739">
    <property type="entry name" value="LptF_LptG"/>
    <property type="match status" value="1"/>
</dbReference>
<comment type="function">
    <text evidence="1">Part of the ABC transporter complex LptBFG involved in the translocation of lipopolysaccharide (LPS) from the inner membrane to the outer membrane.</text>
</comment>
<evidence type="ECO:0000313" key="13">
    <source>
        <dbReference type="EMBL" id="MFC3193109.1"/>
    </source>
</evidence>
<evidence type="ECO:0000256" key="6">
    <source>
        <dbReference type="ARBA" id="ARBA00022475"/>
    </source>
</evidence>
<dbReference type="PANTHER" id="PTHR33529:SF7">
    <property type="entry name" value="LIPOPOLYSACCHARIDE EXPORT SYSTEM PERMEASE PROTEIN LPTF"/>
    <property type="match status" value="1"/>
</dbReference>
<evidence type="ECO:0000256" key="1">
    <source>
        <dbReference type="ARBA" id="ARBA00002265"/>
    </source>
</evidence>
<comment type="subcellular location">
    <subcellularLocation>
        <location evidence="2">Cell inner membrane</location>
        <topology evidence="2">Multi-pass membrane protein</topology>
    </subcellularLocation>
</comment>
<dbReference type="Proteomes" id="UP001595533">
    <property type="component" value="Unassembled WGS sequence"/>
</dbReference>
<dbReference type="RefSeq" id="WP_157892637.1">
    <property type="nucleotide sequence ID" value="NZ_JBHRTS010000001.1"/>
</dbReference>
<dbReference type="InterPro" id="IPR005495">
    <property type="entry name" value="LptG/LptF_permease"/>
</dbReference>
<feature type="transmembrane region" description="Helical" evidence="12">
    <location>
        <begin position="60"/>
        <end position="81"/>
    </location>
</feature>
<keyword evidence="5" id="KW-0813">Transport</keyword>
<protein>
    <recommendedName>
        <fullName evidence="4">Lipopolysaccharide export system permease protein LptF</fullName>
    </recommendedName>
</protein>
<keyword evidence="9 12" id="KW-1133">Transmembrane helix</keyword>
<comment type="similarity">
    <text evidence="3">Belongs to the LptF/LptG family.</text>
</comment>
<dbReference type="InterPro" id="IPR030922">
    <property type="entry name" value="LptF"/>
</dbReference>
<evidence type="ECO:0000256" key="2">
    <source>
        <dbReference type="ARBA" id="ARBA00004429"/>
    </source>
</evidence>
<evidence type="ECO:0000256" key="7">
    <source>
        <dbReference type="ARBA" id="ARBA00022519"/>
    </source>
</evidence>
<evidence type="ECO:0000256" key="10">
    <source>
        <dbReference type="ARBA" id="ARBA00023136"/>
    </source>
</evidence>
<evidence type="ECO:0000256" key="3">
    <source>
        <dbReference type="ARBA" id="ARBA00007725"/>
    </source>
</evidence>
<comment type="caution">
    <text evidence="13">The sequence shown here is derived from an EMBL/GenBank/DDBJ whole genome shotgun (WGS) entry which is preliminary data.</text>
</comment>
<keyword evidence="10 12" id="KW-0472">Membrane</keyword>
<evidence type="ECO:0000256" key="11">
    <source>
        <dbReference type="ARBA" id="ARBA00026081"/>
    </source>
</evidence>
<feature type="transmembrane region" description="Helical" evidence="12">
    <location>
        <begin position="265"/>
        <end position="286"/>
    </location>
</feature>
<evidence type="ECO:0000256" key="12">
    <source>
        <dbReference type="SAM" id="Phobius"/>
    </source>
</evidence>
<organism evidence="13 14">
    <name type="scientific">Marinicella sediminis</name>
    <dbReference type="NCBI Taxonomy" id="1792834"/>
    <lineage>
        <taxon>Bacteria</taxon>
        <taxon>Pseudomonadati</taxon>
        <taxon>Pseudomonadota</taxon>
        <taxon>Gammaproteobacteria</taxon>
        <taxon>Lysobacterales</taxon>
        <taxon>Marinicellaceae</taxon>
        <taxon>Marinicella</taxon>
    </lineage>
</organism>
<comment type="subunit">
    <text evidence="11">Component of the lipopolysaccharide transport and assembly complex. The LptBFG transporter is composed of two ATP-binding proteins (LptB) and two transmembrane proteins (LptF and LptG).</text>
</comment>
<proteinExistence type="inferred from homology"/>
<dbReference type="EMBL" id="JBHRTS010000001">
    <property type="protein sequence ID" value="MFC3193109.1"/>
    <property type="molecule type" value="Genomic_DNA"/>
</dbReference>